<accession>A0ABT0C8K7</accession>
<evidence type="ECO:0000256" key="2">
    <source>
        <dbReference type="ARBA" id="ARBA00006402"/>
    </source>
</evidence>
<keyword evidence="6" id="KW-0902">Two-component regulatory system</keyword>
<dbReference type="InterPro" id="IPR000700">
    <property type="entry name" value="PAS-assoc_C"/>
</dbReference>
<dbReference type="InterPro" id="IPR035965">
    <property type="entry name" value="PAS-like_dom_sf"/>
</dbReference>
<dbReference type="Pfam" id="PF08447">
    <property type="entry name" value="PAS_3"/>
    <property type="match status" value="1"/>
</dbReference>
<evidence type="ECO:0000259" key="7">
    <source>
        <dbReference type="PROSITE" id="PS50046"/>
    </source>
</evidence>
<feature type="domain" description="Phytochrome chromophore attachment site" evidence="7">
    <location>
        <begin position="357"/>
        <end position="493"/>
    </location>
</feature>
<dbReference type="InterPro" id="IPR013655">
    <property type="entry name" value="PAS_fold_3"/>
</dbReference>
<proteinExistence type="inferred from homology"/>
<dbReference type="RefSeq" id="WP_244349322.1">
    <property type="nucleotide sequence ID" value="NZ_JAFIRA010000006.1"/>
</dbReference>
<dbReference type="PROSITE" id="PS50113">
    <property type="entry name" value="PAC"/>
    <property type="match status" value="1"/>
</dbReference>
<dbReference type="InterPro" id="IPR016132">
    <property type="entry name" value="Phyto_chromo_attachment"/>
</dbReference>
<dbReference type="InterPro" id="IPR003594">
    <property type="entry name" value="HATPase_dom"/>
</dbReference>
<dbReference type="CDD" id="cd00082">
    <property type="entry name" value="HisKA"/>
    <property type="match status" value="1"/>
</dbReference>
<dbReference type="Proteomes" id="UP000830835">
    <property type="component" value="Unassembled WGS sequence"/>
</dbReference>
<dbReference type="InterPro" id="IPR036097">
    <property type="entry name" value="HisK_dim/P_sf"/>
</dbReference>
<sequence>MAISRRMLTAAIPSGTAYNFPDSPDVEQFKQTKRDLEKKNRELQLLHHLSQLHLVTTTLREAFQSAAAQIAEATEFPMVAIARYDTARQVMVFEGMVGIPMPPGLSVLEVPVEETCSGIVVQQKQPFVKTYTPKEEKACDRNSLLSQLKIGTFVCIPMLFGEEAMGTLSLAHPQPIAVDREQLAGWISLANYLALLAHNKQMEEGLRQSHERYSLATQVAKGIVYEWDPRANSVLRERGLFELLGFREEEAAPTADWWMERIHPEDLPACMAEFEQLFAGKQDQFQCEYRVRHRDGSDVFVLDRGVALRDPQGQIIRIIGNTQDIGLLKTTEQALQQQLQQTKLLTEISHHIRESLDLDQILNTTVSEVRSLLQTDRVIIFRFRPDWSGDVVTEAVADPWRPILGSNIYDNCFAQSFVAPYQQGRVKAIEDIETAGLNPCHVQLLKQHQVRANLVVPILQEGSLWGLLIAHHCRGPRHWQNHEVDLLKHLADQVAIAIHQSQLYQQVRQLNTDLEDMVDERTRQLRQALEFESLVKGIIEKVRDSLNEDYILQTAVEELGRQLQIICCDTALYHHDSQSSTINHEYLNLNSPGLLPALGKVTAFQDFPDLYHQLLQGQSIQFCLRESPSYRNPSPDPAERFTVLSCPLQDEHQVLGDMWLYKPALAVFSDAEVRMIQQVANQCAIALRQARLYKASLAQVQELERLNQLKDDFLSTVSHELRSPMASIKMAAKMLSLVLDRIDISGENEALIQRYLSILDQECARETNLINDLLELSRLDANTQPLEWDTLNLQDWLPRQLDPFRERAASHAQSLTLFLPERLPPIITSAGYLERLFTELLTNACKYTPAGERITVSVAFLENTWQLQVVNTGVVIPPEELARVFDKFYRVPNNDPWKHGGTGLGLALSQKVAERLQGSLRAESEQNETRFILELPLQPQ</sequence>
<dbReference type="InterPro" id="IPR004358">
    <property type="entry name" value="Sig_transdc_His_kin-like_C"/>
</dbReference>
<evidence type="ECO:0000256" key="5">
    <source>
        <dbReference type="ARBA" id="ARBA00022777"/>
    </source>
</evidence>
<evidence type="ECO:0000256" key="4">
    <source>
        <dbReference type="ARBA" id="ARBA00022553"/>
    </source>
</evidence>
<dbReference type="Gene3D" id="3.30.450.40">
    <property type="match status" value="3"/>
</dbReference>
<keyword evidence="5" id="KW-0418">Kinase</keyword>
<dbReference type="PRINTS" id="PR00344">
    <property type="entry name" value="BCTRLSENSOR"/>
</dbReference>
<dbReference type="InterPro" id="IPR005467">
    <property type="entry name" value="His_kinase_dom"/>
</dbReference>
<dbReference type="Gene3D" id="1.10.287.130">
    <property type="match status" value="1"/>
</dbReference>
<protein>
    <recommendedName>
        <fullName evidence="3">histidine kinase</fullName>
        <ecNumber evidence="3">2.7.13.3</ecNumber>
    </recommendedName>
</protein>
<dbReference type="PANTHER" id="PTHR43547:SF2">
    <property type="entry name" value="HYBRID SIGNAL TRANSDUCTION HISTIDINE KINASE C"/>
    <property type="match status" value="1"/>
</dbReference>
<evidence type="ECO:0000313" key="11">
    <source>
        <dbReference type="EMBL" id="MCJ2542096.1"/>
    </source>
</evidence>
<evidence type="ECO:0000259" key="9">
    <source>
        <dbReference type="PROSITE" id="PS50112"/>
    </source>
</evidence>
<dbReference type="InterPro" id="IPR003661">
    <property type="entry name" value="HisK_dim/P_dom"/>
</dbReference>
<dbReference type="SMART" id="SM00387">
    <property type="entry name" value="HATPase_c"/>
    <property type="match status" value="1"/>
</dbReference>
<dbReference type="Gene3D" id="3.30.450.20">
    <property type="entry name" value="PAS domain"/>
    <property type="match status" value="1"/>
</dbReference>
<name>A0ABT0C8K7_THEVL</name>
<dbReference type="SMART" id="SM00388">
    <property type="entry name" value="HisKA"/>
    <property type="match status" value="1"/>
</dbReference>
<dbReference type="Pfam" id="PF01590">
    <property type="entry name" value="GAF"/>
    <property type="match status" value="3"/>
</dbReference>
<evidence type="ECO:0000256" key="1">
    <source>
        <dbReference type="ARBA" id="ARBA00000085"/>
    </source>
</evidence>
<dbReference type="InterPro" id="IPR029016">
    <property type="entry name" value="GAF-like_dom_sf"/>
</dbReference>
<gene>
    <name evidence="11" type="ORF">JX360_04105</name>
</gene>
<dbReference type="SUPFAM" id="SSF55874">
    <property type="entry name" value="ATPase domain of HSP90 chaperone/DNA topoisomerase II/histidine kinase"/>
    <property type="match status" value="1"/>
</dbReference>
<dbReference type="EMBL" id="JAFIRA010000006">
    <property type="protein sequence ID" value="MCJ2542096.1"/>
    <property type="molecule type" value="Genomic_DNA"/>
</dbReference>
<dbReference type="CDD" id="cd00130">
    <property type="entry name" value="PAS"/>
    <property type="match status" value="1"/>
</dbReference>
<dbReference type="Pfam" id="PF00512">
    <property type="entry name" value="HisKA"/>
    <property type="match status" value="1"/>
</dbReference>
<keyword evidence="5" id="KW-0808">Transferase</keyword>
<dbReference type="InterPro" id="IPR000014">
    <property type="entry name" value="PAS"/>
</dbReference>
<evidence type="ECO:0000313" key="12">
    <source>
        <dbReference type="Proteomes" id="UP000830835"/>
    </source>
</evidence>
<dbReference type="Pfam" id="PF02518">
    <property type="entry name" value="HATPase_c"/>
    <property type="match status" value="1"/>
</dbReference>
<comment type="catalytic activity">
    <reaction evidence="1">
        <text>ATP + protein L-histidine = ADP + protein N-phospho-L-histidine.</text>
        <dbReference type="EC" id="2.7.13.3"/>
    </reaction>
</comment>
<reference evidence="11" key="1">
    <citation type="submission" date="2021-02" db="EMBL/GenBank/DDBJ databases">
        <title>The CRISPR/cas machinery reduction and long-range gene transfer in the hot spring cyanobacterium Synechococcus.</title>
        <authorList>
            <person name="Dvorak P."/>
            <person name="Jahodarova E."/>
            <person name="Hasler P."/>
            <person name="Poulickova A."/>
        </authorList>
    </citation>
    <scope>NUCLEOTIDE SEQUENCE</scope>
    <source>
        <strain evidence="11">Rupite</strain>
    </source>
</reference>
<dbReference type="SMART" id="SM00065">
    <property type="entry name" value="GAF"/>
    <property type="match status" value="3"/>
</dbReference>
<dbReference type="PROSITE" id="PS50046">
    <property type="entry name" value="PHYTOCHROME_2"/>
    <property type="match status" value="1"/>
</dbReference>
<evidence type="ECO:0000259" key="8">
    <source>
        <dbReference type="PROSITE" id="PS50109"/>
    </source>
</evidence>
<organism evidence="11 12">
    <name type="scientific">Thermostichus vulcanus str. 'Rupite'</name>
    <dbReference type="NCBI Taxonomy" id="2813851"/>
    <lineage>
        <taxon>Bacteria</taxon>
        <taxon>Bacillati</taxon>
        <taxon>Cyanobacteriota</taxon>
        <taxon>Cyanophyceae</taxon>
        <taxon>Thermostichales</taxon>
        <taxon>Thermostichaceae</taxon>
        <taxon>Thermostichus</taxon>
    </lineage>
</organism>
<feature type="domain" description="PAS" evidence="9">
    <location>
        <begin position="209"/>
        <end position="281"/>
    </location>
</feature>
<dbReference type="InterPro" id="IPR003018">
    <property type="entry name" value="GAF"/>
</dbReference>
<dbReference type="PANTHER" id="PTHR43547">
    <property type="entry name" value="TWO-COMPONENT HISTIDINE KINASE"/>
    <property type="match status" value="1"/>
</dbReference>
<keyword evidence="4" id="KW-0597">Phosphoprotein</keyword>
<dbReference type="SUPFAM" id="SSF55785">
    <property type="entry name" value="PYP-like sensor domain (PAS domain)"/>
    <property type="match status" value="1"/>
</dbReference>
<evidence type="ECO:0000256" key="6">
    <source>
        <dbReference type="ARBA" id="ARBA00023012"/>
    </source>
</evidence>
<dbReference type="EC" id="2.7.13.3" evidence="3"/>
<evidence type="ECO:0000259" key="10">
    <source>
        <dbReference type="PROSITE" id="PS50113"/>
    </source>
</evidence>
<dbReference type="PROSITE" id="PS50112">
    <property type="entry name" value="PAS"/>
    <property type="match status" value="1"/>
</dbReference>
<dbReference type="Gene3D" id="3.30.565.10">
    <property type="entry name" value="Histidine kinase-like ATPase, C-terminal domain"/>
    <property type="match status" value="1"/>
</dbReference>
<dbReference type="InterPro" id="IPR036890">
    <property type="entry name" value="HATPase_C_sf"/>
</dbReference>
<dbReference type="NCBIfam" id="TIGR00229">
    <property type="entry name" value="sensory_box"/>
    <property type="match status" value="1"/>
</dbReference>
<evidence type="ECO:0000256" key="3">
    <source>
        <dbReference type="ARBA" id="ARBA00012438"/>
    </source>
</evidence>
<keyword evidence="12" id="KW-1185">Reference proteome</keyword>
<dbReference type="SUPFAM" id="SSF55781">
    <property type="entry name" value="GAF domain-like"/>
    <property type="match status" value="3"/>
</dbReference>
<comment type="caution">
    <text evidence="11">The sequence shown here is derived from an EMBL/GenBank/DDBJ whole genome shotgun (WGS) entry which is preliminary data.</text>
</comment>
<dbReference type="PROSITE" id="PS50109">
    <property type="entry name" value="HIS_KIN"/>
    <property type="match status" value="1"/>
</dbReference>
<feature type="domain" description="Histidine kinase" evidence="8">
    <location>
        <begin position="716"/>
        <end position="939"/>
    </location>
</feature>
<feature type="domain" description="PAC" evidence="10">
    <location>
        <begin position="285"/>
        <end position="337"/>
    </location>
</feature>
<comment type="similarity">
    <text evidence="2">In the N-terminal section; belongs to the phytochrome family.</text>
</comment>
<dbReference type="SUPFAM" id="SSF47384">
    <property type="entry name" value="Homodimeric domain of signal transducing histidine kinase"/>
    <property type="match status" value="1"/>
</dbReference>